<gene>
    <name evidence="1" type="ORF">NPIL_363691</name>
</gene>
<name>A0A8X6PV31_NEPPI</name>
<proteinExistence type="predicted"/>
<organism evidence="1 2">
    <name type="scientific">Nephila pilipes</name>
    <name type="common">Giant wood spider</name>
    <name type="synonym">Nephila maculata</name>
    <dbReference type="NCBI Taxonomy" id="299642"/>
    <lineage>
        <taxon>Eukaryota</taxon>
        <taxon>Metazoa</taxon>
        <taxon>Ecdysozoa</taxon>
        <taxon>Arthropoda</taxon>
        <taxon>Chelicerata</taxon>
        <taxon>Arachnida</taxon>
        <taxon>Araneae</taxon>
        <taxon>Araneomorphae</taxon>
        <taxon>Entelegynae</taxon>
        <taxon>Araneoidea</taxon>
        <taxon>Nephilidae</taxon>
        <taxon>Nephila</taxon>
    </lineage>
</organism>
<reference evidence="1" key="1">
    <citation type="submission" date="2020-08" db="EMBL/GenBank/DDBJ databases">
        <title>Multicomponent nature underlies the extraordinary mechanical properties of spider dragline silk.</title>
        <authorList>
            <person name="Kono N."/>
            <person name="Nakamura H."/>
            <person name="Mori M."/>
            <person name="Yoshida Y."/>
            <person name="Ohtoshi R."/>
            <person name="Malay A.D."/>
            <person name="Moran D.A.P."/>
            <person name="Tomita M."/>
            <person name="Numata K."/>
            <person name="Arakawa K."/>
        </authorList>
    </citation>
    <scope>NUCLEOTIDE SEQUENCE</scope>
</reference>
<protein>
    <submittedName>
        <fullName evidence="1">Uncharacterized protein</fullName>
    </submittedName>
</protein>
<comment type="caution">
    <text evidence="1">The sequence shown here is derived from an EMBL/GenBank/DDBJ whole genome shotgun (WGS) entry which is preliminary data.</text>
</comment>
<feature type="non-terminal residue" evidence="1">
    <location>
        <position position="1"/>
    </location>
</feature>
<dbReference type="AlphaFoldDB" id="A0A8X6PV31"/>
<keyword evidence="2" id="KW-1185">Reference proteome</keyword>
<evidence type="ECO:0000313" key="1">
    <source>
        <dbReference type="EMBL" id="GFT91156.1"/>
    </source>
</evidence>
<accession>A0A8X6PV31</accession>
<evidence type="ECO:0000313" key="2">
    <source>
        <dbReference type="Proteomes" id="UP000887013"/>
    </source>
</evidence>
<dbReference type="Proteomes" id="UP000887013">
    <property type="component" value="Unassembled WGS sequence"/>
</dbReference>
<dbReference type="EMBL" id="BMAW01120851">
    <property type="protein sequence ID" value="GFT91156.1"/>
    <property type="molecule type" value="Genomic_DNA"/>
</dbReference>
<sequence>MATFFVLMKTMNYPVSNVVIELLHVLTYGNSKIEEIPGRCCLRPVIDSKKT</sequence>